<protein>
    <submittedName>
        <fullName evidence="2">Uncharacterized protein</fullName>
    </submittedName>
</protein>
<feature type="region of interest" description="Disordered" evidence="1">
    <location>
        <begin position="136"/>
        <end position="172"/>
    </location>
</feature>
<dbReference type="AlphaFoldDB" id="A0A179FAP6"/>
<proteinExistence type="predicted"/>
<dbReference type="EMBL" id="LSBH01000024">
    <property type="protein sequence ID" value="OAQ62487.1"/>
    <property type="molecule type" value="Genomic_DNA"/>
</dbReference>
<evidence type="ECO:0000256" key="1">
    <source>
        <dbReference type="SAM" id="MobiDB-lite"/>
    </source>
</evidence>
<dbReference type="Proteomes" id="UP000078240">
    <property type="component" value="Unassembled WGS sequence"/>
</dbReference>
<feature type="region of interest" description="Disordered" evidence="1">
    <location>
        <begin position="226"/>
        <end position="271"/>
    </location>
</feature>
<feature type="compositionally biased region" description="Basic and acidic residues" evidence="1">
    <location>
        <begin position="136"/>
        <end position="147"/>
    </location>
</feature>
<feature type="compositionally biased region" description="Polar residues" evidence="1">
    <location>
        <begin position="564"/>
        <end position="589"/>
    </location>
</feature>
<evidence type="ECO:0000313" key="2">
    <source>
        <dbReference type="EMBL" id="OAQ62487.1"/>
    </source>
</evidence>
<feature type="compositionally biased region" description="Polar residues" evidence="1">
    <location>
        <begin position="253"/>
        <end position="266"/>
    </location>
</feature>
<feature type="region of interest" description="Disordered" evidence="1">
    <location>
        <begin position="80"/>
        <end position="113"/>
    </location>
</feature>
<reference evidence="2 3" key="1">
    <citation type="submission" date="2016-01" db="EMBL/GenBank/DDBJ databases">
        <title>Biosynthesis of antibiotic leucinostatins and their inhibition on Phytophthora in bio-control Purpureocillium lilacinum.</title>
        <authorList>
            <person name="Wang G."/>
            <person name="Liu Z."/>
            <person name="Lin R."/>
            <person name="Li E."/>
            <person name="Mao Z."/>
            <person name="Ling J."/>
            <person name="Yin W."/>
            <person name="Xie B."/>
        </authorList>
    </citation>
    <scope>NUCLEOTIDE SEQUENCE [LARGE SCALE GENOMIC DNA]</scope>
    <source>
        <strain evidence="2">PLBJ-1</strain>
    </source>
</reference>
<accession>A0A179FAP6</accession>
<evidence type="ECO:0000313" key="3">
    <source>
        <dbReference type="Proteomes" id="UP000078240"/>
    </source>
</evidence>
<gene>
    <name evidence="2" type="ORF">VFPBJ_11424</name>
</gene>
<organism evidence="2 3">
    <name type="scientific">Purpureocillium lilacinum</name>
    <name type="common">Paecilomyces lilacinus</name>
    <dbReference type="NCBI Taxonomy" id="33203"/>
    <lineage>
        <taxon>Eukaryota</taxon>
        <taxon>Fungi</taxon>
        <taxon>Dikarya</taxon>
        <taxon>Ascomycota</taxon>
        <taxon>Pezizomycotina</taxon>
        <taxon>Sordariomycetes</taxon>
        <taxon>Hypocreomycetidae</taxon>
        <taxon>Hypocreales</taxon>
        <taxon>Ophiocordycipitaceae</taxon>
        <taxon>Purpureocillium</taxon>
    </lineage>
</organism>
<comment type="caution">
    <text evidence="2">The sequence shown here is derived from an EMBL/GenBank/DDBJ whole genome shotgun (WGS) entry which is preliminary data.</text>
</comment>
<feature type="region of interest" description="Disordered" evidence="1">
    <location>
        <begin position="559"/>
        <end position="593"/>
    </location>
</feature>
<name>A0A179FAP6_PURLI</name>
<sequence length="625" mass="69343">MTEAPAGDWRRGPELGTHPAKWANDRLQCPPVRHPQAPCGTRHCPVNLGFSKHKIDRLSVISLRIANARMVPPHPSLCSPSTAFKRQNPFADEQPTDNTTAHLSKKRKLAHPSCPPPQFWDGLSKIFLTTNALRELNRRNSRQENSTRTKKPQPTVAPRRSSRLRSSRARAEIGDPFQRVEQGHLTHPKHLKRFATHGGPDLSDLRGVRLSQHVCYIADSWQFHRSSTCGPTMSSTSLSSLGRRKRGSRSPEKSNATPNTTITRSTGPYDRDFQQHLVDHGIYPDRYKYPDGRAPSRPINLDDIKDALSQPRPSLSPSQMSDGKFEEFQQADADASKESQVITDVIPLIEGTVRDRKCVARQTPFTNLDHLTDGTLVAASPDLCYGARPEQLDRRVRDVLSGRVVPSTQADLPVAPNFFVEVKGPDGSAAVAQRQIIYDMALGELGQSALLSVGGERPVHDQHALTLGYTYQNGTVRLYAMHMIGPSTSGPRPEFVTTQVNSYSLTGNPKSFREGIMACRNGRDWAKRQRDPAIAQANEKATGLDMRGDCRRDELSLLSDESAAETQDPASQATITDRGSKVTSAYDSDTSADELSIDFRPDKRAKGYDKRRSVISRELRQSSIV</sequence>